<dbReference type="InterPro" id="IPR019775">
    <property type="entry name" value="WD40_repeat_CS"/>
</dbReference>
<dbReference type="EMBL" id="JANIEX010001313">
    <property type="protein sequence ID" value="KAJ3559376.1"/>
    <property type="molecule type" value="Genomic_DNA"/>
</dbReference>
<feature type="compositionally biased region" description="Low complexity" evidence="4">
    <location>
        <begin position="518"/>
        <end position="530"/>
    </location>
</feature>
<keyword evidence="6" id="KW-1185">Reference proteome</keyword>
<sequence length="938" mass="104191">MAALQHHRRASGSTLTIQTQFNKHPHLTNASDTPEYPTNQRFSHMLTSVLGSPYLTTSDVIQAPSHLDLDNDESEDDDPNRPRPPSPAPTADYSIIDAEEYEGDNAPTSRIPGSYPYSHRRSMSSSLANLGIQSTAGWSTRGSRTYYTTPVLGGASFLSLNHPTESISVPNISQQSNPFKALLPRIWDALSSPGKTFSGSQNTSSYPTASPASLNSPPAGSPRLFAHSISLPTQLFSGQSPSGHQSPLPWNSNSGGQNKGKGRAPSSPYSPFTSESAEDVDFNELSPLDGEEGELIDEACFVDVRAVTGVDILRLLPPELSVYILQLVCPSPRDYRRQYTPFAQSDPLLNEAEENSKVALHAILACLGVSRTWRRLASDNSVWQALFLGRWDADLRKADSTYMRKCEVKRHRWKLKPKAQAFRFGASLKQNTSPCTRPRSSLLSPQLTLNLAPKALRHPKQKFPLQFDWMKMYMDRLELEHRWLGTAYTRIPVPPPPPEEPQYTRETARSMTSRGTQRSRSLSPARLLRSGNTPSALASGSVVNLAEAVTLGRGAARTFDSRAIPMSQTAPANMNMLFKEERWEPETRELRGHTDSVYCVEFDSQRIITGSRDRTIIAWSLKTGKKLGTFIGAHTGSVLCLKFEKDWDLESSSLNTRRTRESVTSLSEDMNLEASLGWVTRRKPGFMFTGSSDCTICVWSLNTGEILNDDLEGMTAEEHVVDRRVHAEPVAILKGHTGGVLDLRIDNQWIVSCSKDTVIRVWDRRTLTLHRMLRGHEGPVNAVGLQNDRVVSASGDGKMILWDIESGERLRTFDGHDRGLACIEFKNNLIVSGSNDCKIRVWNARTGECLRTLAGHNALVRAISFDPKTGRLLSASYDKVVKVWDLYSGKLIREFKNTHTSHIFDVKFNLGRIVSASHDQRICVLDFTTGSKNAAVFI</sequence>
<protein>
    <recommendedName>
        <fullName evidence="7">WD40 repeat-like protein</fullName>
    </recommendedName>
</protein>
<feature type="compositionally biased region" description="Polar residues" evidence="4">
    <location>
        <begin position="236"/>
        <end position="250"/>
    </location>
</feature>
<evidence type="ECO:0000256" key="1">
    <source>
        <dbReference type="ARBA" id="ARBA00022574"/>
    </source>
</evidence>
<feature type="repeat" description="WD" evidence="3">
    <location>
        <begin position="733"/>
        <end position="763"/>
    </location>
</feature>
<dbReference type="InterPro" id="IPR001680">
    <property type="entry name" value="WD40_rpt"/>
</dbReference>
<dbReference type="PANTHER" id="PTHR22847">
    <property type="entry name" value="WD40 REPEAT PROTEIN"/>
    <property type="match status" value="1"/>
</dbReference>
<feature type="repeat" description="WD" evidence="3">
    <location>
        <begin position="853"/>
        <end position="894"/>
    </location>
</feature>
<dbReference type="Gene3D" id="1.20.1280.50">
    <property type="match status" value="1"/>
</dbReference>
<proteinExistence type="predicted"/>
<feature type="repeat" description="WD" evidence="3">
    <location>
        <begin position="773"/>
        <end position="812"/>
    </location>
</feature>
<dbReference type="InterPro" id="IPR020472">
    <property type="entry name" value="WD40_PAC1"/>
</dbReference>
<evidence type="ECO:0008006" key="7">
    <source>
        <dbReference type="Google" id="ProtNLM"/>
    </source>
</evidence>
<comment type="caution">
    <text evidence="5">The sequence shown here is derived from an EMBL/GenBank/DDBJ whole genome shotgun (WGS) entry which is preliminary data.</text>
</comment>
<feature type="region of interest" description="Disordered" evidence="4">
    <location>
        <begin position="67"/>
        <end position="120"/>
    </location>
</feature>
<gene>
    <name evidence="5" type="ORF">NP233_g11276</name>
</gene>
<reference evidence="5" key="1">
    <citation type="submission" date="2022-07" db="EMBL/GenBank/DDBJ databases">
        <title>Genome Sequence of Leucocoprinus birnbaumii.</title>
        <authorList>
            <person name="Buettner E."/>
        </authorList>
    </citation>
    <scope>NUCLEOTIDE SEQUENCE</scope>
    <source>
        <strain evidence="5">VT141</strain>
    </source>
</reference>
<dbReference type="PANTHER" id="PTHR22847:SF745">
    <property type="entry name" value="F-BOX_WD REPEAT-CONTAINING PROTEIN 7"/>
    <property type="match status" value="1"/>
</dbReference>
<dbReference type="PROSITE" id="PS50294">
    <property type="entry name" value="WD_REPEATS_REGION"/>
    <property type="match status" value="5"/>
</dbReference>
<feature type="repeat" description="WD" evidence="3">
    <location>
        <begin position="813"/>
        <end position="852"/>
    </location>
</feature>
<feature type="region of interest" description="Disordered" evidence="4">
    <location>
        <begin position="194"/>
        <end position="223"/>
    </location>
</feature>
<name>A0AAD5YP41_9AGAR</name>
<dbReference type="InterPro" id="IPR036322">
    <property type="entry name" value="WD40_repeat_dom_sf"/>
</dbReference>
<evidence type="ECO:0000313" key="6">
    <source>
        <dbReference type="Proteomes" id="UP001213000"/>
    </source>
</evidence>
<keyword evidence="2" id="KW-0677">Repeat</keyword>
<organism evidence="5 6">
    <name type="scientific">Leucocoprinus birnbaumii</name>
    <dbReference type="NCBI Taxonomy" id="56174"/>
    <lineage>
        <taxon>Eukaryota</taxon>
        <taxon>Fungi</taxon>
        <taxon>Dikarya</taxon>
        <taxon>Basidiomycota</taxon>
        <taxon>Agaricomycotina</taxon>
        <taxon>Agaricomycetes</taxon>
        <taxon>Agaricomycetidae</taxon>
        <taxon>Agaricales</taxon>
        <taxon>Agaricineae</taxon>
        <taxon>Agaricaceae</taxon>
        <taxon>Leucocoprinus</taxon>
    </lineage>
</organism>
<dbReference type="PROSITE" id="PS00678">
    <property type="entry name" value="WD_REPEATS_1"/>
    <property type="match status" value="3"/>
</dbReference>
<dbReference type="SUPFAM" id="SSF81383">
    <property type="entry name" value="F-box domain"/>
    <property type="match status" value="1"/>
</dbReference>
<feature type="repeat" description="WD" evidence="3">
    <location>
        <begin position="590"/>
        <end position="629"/>
    </location>
</feature>
<evidence type="ECO:0000256" key="2">
    <source>
        <dbReference type="ARBA" id="ARBA00022737"/>
    </source>
</evidence>
<evidence type="ECO:0000313" key="5">
    <source>
        <dbReference type="EMBL" id="KAJ3559376.1"/>
    </source>
</evidence>
<dbReference type="InterPro" id="IPR015943">
    <property type="entry name" value="WD40/YVTN_repeat-like_dom_sf"/>
</dbReference>
<evidence type="ECO:0000256" key="3">
    <source>
        <dbReference type="PROSITE-ProRule" id="PRU00221"/>
    </source>
</evidence>
<feature type="region of interest" description="Disordered" evidence="4">
    <location>
        <begin position="236"/>
        <end position="278"/>
    </location>
</feature>
<dbReference type="Proteomes" id="UP001213000">
    <property type="component" value="Unassembled WGS sequence"/>
</dbReference>
<dbReference type="Pfam" id="PF00400">
    <property type="entry name" value="WD40"/>
    <property type="match status" value="5"/>
</dbReference>
<keyword evidence="1 3" id="KW-0853">WD repeat</keyword>
<feature type="region of interest" description="Disordered" evidence="4">
    <location>
        <begin position="492"/>
        <end position="534"/>
    </location>
</feature>
<dbReference type="SMART" id="SM00320">
    <property type="entry name" value="WD40"/>
    <property type="match status" value="7"/>
</dbReference>
<dbReference type="SUPFAM" id="SSF50978">
    <property type="entry name" value="WD40 repeat-like"/>
    <property type="match status" value="1"/>
</dbReference>
<evidence type="ECO:0000256" key="4">
    <source>
        <dbReference type="SAM" id="MobiDB-lite"/>
    </source>
</evidence>
<dbReference type="CDD" id="cd00200">
    <property type="entry name" value="WD40"/>
    <property type="match status" value="1"/>
</dbReference>
<feature type="compositionally biased region" description="Polar residues" evidence="4">
    <location>
        <begin position="194"/>
        <end position="218"/>
    </location>
</feature>
<dbReference type="InterPro" id="IPR036047">
    <property type="entry name" value="F-box-like_dom_sf"/>
</dbReference>
<dbReference type="PROSITE" id="PS50082">
    <property type="entry name" value="WD_REPEATS_2"/>
    <property type="match status" value="5"/>
</dbReference>
<dbReference type="PRINTS" id="PR00320">
    <property type="entry name" value="GPROTEINBRPT"/>
</dbReference>
<dbReference type="Gene3D" id="2.130.10.10">
    <property type="entry name" value="YVTN repeat-like/Quinoprotein amine dehydrogenase"/>
    <property type="match status" value="2"/>
</dbReference>
<accession>A0AAD5YP41</accession>
<dbReference type="AlphaFoldDB" id="A0AAD5YP41"/>